<dbReference type="Pfam" id="PF05569">
    <property type="entry name" value="Peptidase_M56"/>
    <property type="match status" value="1"/>
</dbReference>
<comment type="caution">
    <text evidence="3">The sequence shown here is derived from an EMBL/GenBank/DDBJ whole genome shotgun (WGS) entry which is preliminary data.</text>
</comment>
<keyword evidence="1" id="KW-0812">Transmembrane</keyword>
<gene>
    <name evidence="3" type="ORF">ASZ90_017422</name>
</gene>
<organism evidence="3">
    <name type="scientific">hydrocarbon metagenome</name>
    <dbReference type="NCBI Taxonomy" id="938273"/>
    <lineage>
        <taxon>unclassified sequences</taxon>
        <taxon>metagenomes</taxon>
        <taxon>ecological metagenomes</taxon>
    </lineage>
</organism>
<name>A0A0W8E9K8_9ZZZZ</name>
<protein>
    <recommendedName>
        <fullName evidence="2">Peptidase M56 domain-containing protein</fullName>
    </recommendedName>
</protein>
<dbReference type="AlphaFoldDB" id="A0A0W8E9K8"/>
<feature type="domain" description="Peptidase M56" evidence="2">
    <location>
        <begin position="2"/>
        <end position="59"/>
    </location>
</feature>
<sequence length="501" mass="56011">MSRDMEMSCDESVLGRMGNGAKAAYSSSLLSLSLSRSAPLLAHPLAFGESNIKARIKNIINYKQPGFWVIVIAILAVGLSILVFTANPGKQEIDELDPIRSLAWEVIERDIANYELNPEVKIIDHKITRLELLKSFDDLADTPIDVYALEYRLLPDDLSKVVLAGGMDVDEDGWLKETCSMGSPLLVVSRNNQARELAGIVWTGESQELESAVKDLLAAKDLRRAEIENLVEENLSIIMSSPKEASNPFAYIRAHEQEYENIKKFGGEDALQYMLAQFEKGNADGLRGVIMMQLCKDLLGLRNNITDDTLSSLEWYQALDIREETLLPDFQYDGQDSIEKLVYTAEIEQNSDPYQGFTIVAAKIFGSYEEGQLLRVFATTYSARYRLYGDALDQVGGSVVPAAITYKRDSNGNYVLLDYQQSQDGSHWAPSILEFCRMPVSGQEIPGLANAIISHYSNYDDLRQLHFDNLYKHLAANGIREATLTNSRGEIQFSMSSPDRL</sequence>
<accession>A0A0W8E9K8</accession>
<feature type="transmembrane region" description="Helical" evidence="1">
    <location>
        <begin position="66"/>
        <end position="86"/>
    </location>
</feature>
<keyword evidence="1" id="KW-0472">Membrane</keyword>
<reference evidence="3" key="1">
    <citation type="journal article" date="2015" name="Proc. Natl. Acad. Sci. U.S.A.">
        <title>Networks of energetic and metabolic interactions define dynamics in microbial communities.</title>
        <authorList>
            <person name="Embree M."/>
            <person name="Liu J.K."/>
            <person name="Al-Bassam M.M."/>
            <person name="Zengler K."/>
        </authorList>
    </citation>
    <scope>NUCLEOTIDE SEQUENCE</scope>
</reference>
<evidence type="ECO:0000256" key="1">
    <source>
        <dbReference type="SAM" id="Phobius"/>
    </source>
</evidence>
<evidence type="ECO:0000259" key="2">
    <source>
        <dbReference type="Pfam" id="PF05569"/>
    </source>
</evidence>
<proteinExistence type="predicted"/>
<dbReference type="InterPro" id="IPR008756">
    <property type="entry name" value="Peptidase_M56"/>
</dbReference>
<keyword evidence="1" id="KW-1133">Transmembrane helix</keyword>
<evidence type="ECO:0000313" key="3">
    <source>
        <dbReference type="EMBL" id="KUG05155.1"/>
    </source>
</evidence>
<dbReference type="EMBL" id="LNQE01001828">
    <property type="protein sequence ID" value="KUG05155.1"/>
    <property type="molecule type" value="Genomic_DNA"/>
</dbReference>